<evidence type="ECO:0000256" key="4">
    <source>
        <dbReference type="ARBA" id="ARBA00022833"/>
    </source>
</evidence>
<accession>F0YEG6</accession>
<protein>
    <recommendedName>
        <fullName evidence="8">PHD-type domain-containing protein</fullName>
    </recommendedName>
</protein>
<dbReference type="KEGG" id="aaf:AURANDRAFT_65592"/>
<dbReference type="InterPro" id="IPR037869">
    <property type="entry name" value="Spp1/CFP1"/>
</dbReference>
<gene>
    <name evidence="9" type="ORF">AURANDRAFT_65592</name>
</gene>
<dbReference type="PROSITE" id="PS01359">
    <property type="entry name" value="ZF_PHD_1"/>
    <property type="match status" value="1"/>
</dbReference>
<organism evidence="10">
    <name type="scientific">Aureococcus anophagefferens</name>
    <name type="common">Harmful bloom alga</name>
    <dbReference type="NCBI Taxonomy" id="44056"/>
    <lineage>
        <taxon>Eukaryota</taxon>
        <taxon>Sar</taxon>
        <taxon>Stramenopiles</taxon>
        <taxon>Ochrophyta</taxon>
        <taxon>Pelagophyceae</taxon>
        <taxon>Pelagomonadales</taxon>
        <taxon>Pelagomonadaceae</taxon>
        <taxon>Aureococcus</taxon>
    </lineage>
</organism>
<dbReference type="Gene3D" id="3.30.40.10">
    <property type="entry name" value="Zinc/RING finger domain, C3HC4 (zinc finger)"/>
    <property type="match status" value="1"/>
</dbReference>
<feature type="compositionally biased region" description="Basic and acidic residues" evidence="7">
    <location>
        <begin position="46"/>
        <end position="56"/>
    </location>
</feature>
<dbReference type="InterPro" id="IPR019787">
    <property type="entry name" value="Znf_PHD-finger"/>
</dbReference>
<dbReference type="PANTHER" id="PTHR46174:SF1">
    <property type="entry name" value="CXXC-TYPE ZINC FINGER PROTEIN 1"/>
    <property type="match status" value="1"/>
</dbReference>
<evidence type="ECO:0000256" key="2">
    <source>
        <dbReference type="ARBA" id="ARBA00022723"/>
    </source>
</evidence>
<keyword evidence="10" id="KW-1185">Reference proteome</keyword>
<dbReference type="PROSITE" id="PS50016">
    <property type="entry name" value="ZF_PHD_2"/>
    <property type="match status" value="1"/>
</dbReference>
<dbReference type="RefSeq" id="XP_009038729.1">
    <property type="nucleotide sequence ID" value="XM_009040481.1"/>
</dbReference>
<dbReference type="InterPro" id="IPR011011">
    <property type="entry name" value="Znf_FYVE_PHD"/>
</dbReference>
<dbReference type="InterPro" id="IPR019786">
    <property type="entry name" value="Zinc_finger_PHD-type_CS"/>
</dbReference>
<dbReference type="GeneID" id="20225407"/>
<evidence type="ECO:0000256" key="5">
    <source>
        <dbReference type="ARBA" id="ARBA00023242"/>
    </source>
</evidence>
<keyword evidence="5" id="KW-0539">Nucleus</keyword>
<sequence length="396" mass="42023">MPSSFAAKANFPGIDPPSEAVIRDYDAMSAPAKVAKAMRVVASLRDSAKRVRESNRRSRTSKKQRVSKGAAGAAPAGAAPAAPPRRPSGRSRKQISYAEGDDDDDASDASADDGSNDVSKDAAGSAPAGAAPAGAAPAGAADGAEVNDFHCGACALRDTPLMIQCEACDSWFHFGCVDLTSETVPDGAFFCGRCAAARAEEASASAALVALAVPTLDAPAAPHVLDADHRLVAKLGGFFSNAASAPVEKRKRDDALRGLKKVPDLHRDLTLVLTSQNQHYRSLRVCFQSSVVDVVFRLLAFTLTDEFFEEDNKVACAMAWLAELVETVHDPKTRRFLTAKRDIICRIVGRLGNRLLDCGFTVQEARREAPRSVRPAGVWPGGSFDGVFAWISKLRA</sequence>
<dbReference type="GO" id="GO:0008270">
    <property type="term" value="F:zinc ion binding"/>
    <property type="evidence" value="ECO:0007669"/>
    <property type="project" value="UniProtKB-KW"/>
</dbReference>
<evidence type="ECO:0000313" key="9">
    <source>
        <dbReference type="EMBL" id="EGB06554.1"/>
    </source>
</evidence>
<reference evidence="9 10" key="1">
    <citation type="journal article" date="2011" name="Proc. Natl. Acad. Sci. U.S.A.">
        <title>Niche of harmful alga Aureococcus anophagefferens revealed through ecogenomics.</title>
        <authorList>
            <person name="Gobler C.J."/>
            <person name="Berry D.L."/>
            <person name="Dyhrman S.T."/>
            <person name="Wilhelm S.W."/>
            <person name="Salamov A."/>
            <person name="Lobanov A.V."/>
            <person name="Zhang Y."/>
            <person name="Collier J.L."/>
            <person name="Wurch L.L."/>
            <person name="Kustka A.B."/>
            <person name="Dill B.D."/>
            <person name="Shah M."/>
            <person name="VerBerkmoes N.C."/>
            <person name="Kuo A."/>
            <person name="Terry A."/>
            <person name="Pangilinan J."/>
            <person name="Lindquist E.A."/>
            <person name="Lucas S."/>
            <person name="Paulsen I.T."/>
            <person name="Hattenrath-Lehmann T.K."/>
            <person name="Talmage S.C."/>
            <person name="Walker E.A."/>
            <person name="Koch F."/>
            <person name="Burson A.M."/>
            <person name="Marcoval M.A."/>
            <person name="Tang Y.Z."/>
            <person name="Lecleir G.R."/>
            <person name="Coyne K.J."/>
            <person name="Berg G.M."/>
            <person name="Bertrand E.M."/>
            <person name="Saito M.A."/>
            <person name="Gladyshev V.N."/>
            <person name="Grigoriev I.V."/>
        </authorList>
    </citation>
    <scope>NUCLEOTIDE SEQUENCE [LARGE SCALE GENOMIC DNA]</scope>
    <source>
        <strain evidence="10">CCMP 1984</strain>
    </source>
</reference>
<evidence type="ECO:0000259" key="8">
    <source>
        <dbReference type="PROSITE" id="PS50016"/>
    </source>
</evidence>
<proteinExistence type="predicted"/>
<dbReference type="InterPro" id="IPR013083">
    <property type="entry name" value="Znf_RING/FYVE/PHD"/>
</dbReference>
<evidence type="ECO:0000256" key="3">
    <source>
        <dbReference type="ARBA" id="ARBA00022771"/>
    </source>
</evidence>
<name>F0YEG6_AURAN</name>
<evidence type="ECO:0000256" key="7">
    <source>
        <dbReference type="SAM" id="MobiDB-lite"/>
    </source>
</evidence>
<dbReference type="GO" id="GO:0048188">
    <property type="term" value="C:Set1C/COMPASS complex"/>
    <property type="evidence" value="ECO:0007669"/>
    <property type="project" value="InterPro"/>
</dbReference>
<dbReference type="Proteomes" id="UP000002729">
    <property type="component" value="Unassembled WGS sequence"/>
</dbReference>
<comment type="subcellular location">
    <subcellularLocation>
        <location evidence="1">Nucleus</location>
    </subcellularLocation>
</comment>
<dbReference type="OrthoDB" id="10002605at2759"/>
<feature type="compositionally biased region" description="Low complexity" evidence="7">
    <location>
        <begin position="69"/>
        <end position="80"/>
    </location>
</feature>
<evidence type="ECO:0000256" key="1">
    <source>
        <dbReference type="ARBA" id="ARBA00004123"/>
    </source>
</evidence>
<feature type="domain" description="PHD-type" evidence="8">
    <location>
        <begin position="148"/>
        <end position="197"/>
    </location>
</feature>
<dbReference type="EMBL" id="GL833134">
    <property type="protein sequence ID" value="EGB06554.1"/>
    <property type="molecule type" value="Genomic_DNA"/>
</dbReference>
<keyword evidence="4" id="KW-0862">Zinc</keyword>
<dbReference type="InterPro" id="IPR001965">
    <property type="entry name" value="Znf_PHD"/>
</dbReference>
<evidence type="ECO:0000313" key="10">
    <source>
        <dbReference type="Proteomes" id="UP000002729"/>
    </source>
</evidence>
<keyword evidence="3 6" id="KW-0863">Zinc-finger</keyword>
<feature type="region of interest" description="Disordered" evidence="7">
    <location>
        <begin position="44"/>
        <end position="139"/>
    </location>
</feature>
<dbReference type="InParanoid" id="F0YEG6"/>
<dbReference type="GO" id="GO:0045893">
    <property type="term" value="P:positive regulation of DNA-templated transcription"/>
    <property type="evidence" value="ECO:0007669"/>
    <property type="project" value="TreeGrafter"/>
</dbReference>
<feature type="compositionally biased region" description="Acidic residues" evidence="7">
    <location>
        <begin position="99"/>
        <end position="115"/>
    </location>
</feature>
<dbReference type="PANTHER" id="PTHR46174">
    <property type="entry name" value="CXXC-TYPE ZINC FINGER PROTEIN 1"/>
    <property type="match status" value="1"/>
</dbReference>
<feature type="compositionally biased region" description="Basic residues" evidence="7">
    <location>
        <begin position="57"/>
        <end position="66"/>
    </location>
</feature>
<evidence type="ECO:0000256" key="6">
    <source>
        <dbReference type="PROSITE-ProRule" id="PRU00146"/>
    </source>
</evidence>
<feature type="compositionally biased region" description="Low complexity" evidence="7">
    <location>
        <begin position="122"/>
        <end position="139"/>
    </location>
</feature>
<dbReference type="SUPFAM" id="SSF57903">
    <property type="entry name" value="FYVE/PHD zinc finger"/>
    <property type="match status" value="1"/>
</dbReference>
<dbReference type="SMART" id="SM00249">
    <property type="entry name" value="PHD"/>
    <property type="match status" value="1"/>
</dbReference>
<dbReference type="Pfam" id="PF00628">
    <property type="entry name" value="PHD"/>
    <property type="match status" value="1"/>
</dbReference>
<dbReference type="AlphaFoldDB" id="F0YEG6"/>
<keyword evidence="2" id="KW-0479">Metal-binding</keyword>